<dbReference type="GO" id="GO:0031012">
    <property type="term" value="C:extracellular matrix"/>
    <property type="evidence" value="ECO:0007669"/>
    <property type="project" value="TreeGrafter"/>
</dbReference>
<name>A0A0B2URY2_TOXCA</name>
<sequence>MLTDFLAECGLASLIDEPTRENSLLDLLLSTDAALINNPRVTPNFGTSDHCGISFEVTGSSRSVVADLHRNYNHCDWAQINDYLLGYDWDFEFGSCCSLEDMGWYLYSIIPFFEEKYKYSILPKNLEFRSRALSLSQSLHHARGFTLCKSKGRQRVELMCSTLSLFVLYLSGTPCHVMSLWLTRSLKHCCCPPDSCGKMVEMNTKKTIRQTTPNTRFRRHSMIEGRNDTKGSLKIISWGFVANKTQSSAKSKCDSRSSPMLIPPLNSVLLKISPKLEKFCASCFRVASPRAPIAAVAHRSALAELALGNHMRNHHLGAHGKPVQLGWTCSSMKLCWHSPPDPLPPLHYAQVAESDLADVEGNILIHNGEQERRNNQRQHSEMTRTTLVIALLIVVLHLESLPVWGWYSYYSRPYYGHYGRWDRPSRPPNGGWNNPQRPPYNRWGPHTGQPGGSPVSPPIGQPGGSTMSPPVSPPGGSPVSPPGSPPMPAPVPANTPAPTGPQTSTPRQKTSFDFVFSPGLFGLPMLTGFGVNGKIFDPFLQGKNTSNYGRWGTPSSPQYGRWGTPSRPPYGRWDTPSRPPNGGWNNPQRPPYNPWGPPTSQPGGSPVSPPVGPPGGIPVSPPLGPPGGSPVSPPVGPPGGSPVPPPGSPPMPAPVPANTPAPTGPQTSTPRQKTSLDFAFSKGLFGLPMLTGFGINGKIWDPFLQGNFSTSQVETTRQAGTNVYMQGPGGSTAVKPSLTKRAPQTICALTT</sequence>
<feature type="region of interest" description="Disordered" evidence="1">
    <location>
        <begin position="545"/>
        <end position="672"/>
    </location>
</feature>
<evidence type="ECO:0000313" key="2">
    <source>
        <dbReference type="EMBL" id="KHN72163.1"/>
    </source>
</evidence>
<feature type="compositionally biased region" description="Pro residues" evidence="1">
    <location>
        <begin position="588"/>
        <end position="600"/>
    </location>
</feature>
<reference evidence="2 3" key="1">
    <citation type="submission" date="2014-11" db="EMBL/GenBank/DDBJ databases">
        <title>Genetic blueprint of the zoonotic pathogen Toxocara canis.</title>
        <authorList>
            <person name="Zhu X.-Q."/>
            <person name="Korhonen P.K."/>
            <person name="Cai H."/>
            <person name="Young N.D."/>
            <person name="Nejsum P."/>
            <person name="von Samson-Himmelstjerna G."/>
            <person name="Boag P.R."/>
            <person name="Tan P."/>
            <person name="Li Q."/>
            <person name="Min J."/>
            <person name="Yang Y."/>
            <person name="Wang X."/>
            <person name="Fang X."/>
            <person name="Hall R.S."/>
            <person name="Hofmann A."/>
            <person name="Sternberg P.W."/>
            <person name="Jex A.R."/>
            <person name="Gasser R.B."/>
        </authorList>
    </citation>
    <scope>NUCLEOTIDE SEQUENCE [LARGE SCALE GENOMIC DNA]</scope>
    <source>
        <strain evidence="2">PN_DK_2014</strain>
    </source>
</reference>
<dbReference type="STRING" id="6265.A0A0B2URY2"/>
<gene>
    <name evidence="2" type="ORF">Tcan_01517</name>
</gene>
<dbReference type="GO" id="GO:0061343">
    <property type="term" value="P:cell adhesion involved in heart morphogenesis"/>
    <property type="evidence" value="ECO:0007669"/>
    <property type="project" value="TreeGrafter"/>
</dbReference>
<keyword evidence="3" id="KW-1185">Reference proteome</keyword>
<dbReference type="EMBL" id="JPKZ01003287">
    <property type="protein sequence ID" value="KHN72163.1"/>
    <property type="molecule type" value="Genomic_DNA"/>
</dbReference>
<dbReference type="PANTHER" id="PTHR33395:SF22">
    <property type="entry name" value="REVERSE TRANSCRIPTASE DOMAIN-CONTAINING PROTEIN"/>
    <property type="match status" value="1"/>
</dbReference>
<feature type="compositionally biased region" description="Pro residues" evidence="1">
    <location>
        <begin position="607"/>
        <end position="663"/>
    </location>
</feature>
<accession>A0A0B2URY2</accession>
<organism evidence="2 3">
    <name type="scientific">Toxocara canis</name>
    <name type="common">Canine roundworm</name>
    <dbReference type="NCBI Taxonomy" id="6265"/>
    <lineage>
        <taxon>Eukaryota</taxon>
        <taxon>Metazoa</taxon>
        <taxon>Ecdysozoa</taxon>
        <taxon>Nematoda</taxon>
        <taxon>Chromadorea</taxon>
        <taxon>Rhabditida</taxon>
        <taxon>Spirurina</taxon>
        <taxon>Ascaridomorpha</taxon>
        <taxon>Ascaridoidea</taxon>
        <taxon>Toxocaridae</taxon>
        <taxon>Toxocara</taxon>
    </lineage>
</organism>
<dbReference type="Proteomes" id="UP000031036">
    <property type="component" value="Unassembled WGS sequence"/>
</dbReference>
<proteinExistence type="predicted"/>
<feature type="compositionally biased region" description="Pro residues" evidence="1">
    <location>
        <begin position="470"/>
        <end position="499"/>
    </location>
</feature>
<dbReference type="PANTHER" id="PTHR33395">
    <property type="entry name" value="TRANSCRIPTASE, PUTATIVE-RELATED-RELATED"/>
    <property type="match status" value="1"/>
</dbReference>
<evidence type="ECO:0000313" key="3">
    <source>
        <dbReference type="Proteomes" id="UP000031036"/>
    </source>
</evidence>
<protein>
    <submittedName>
        <fullName evidence="2">Uncharacterized protein</fullName>
    </submittedName>
</protein>
<feature type="compositionally biased region" description="Polar residues" evidence="1">
    <location>
        <begin position="545"/>
        <end position="558"/>
    </location>
</feature>
<dbReference type="OrthoDB" id="10685988at2759"/>
<dbReference type="GO" id="GO:0007508">
    <property type="term" value="P:larval heart development"/>
    <property type="evidence" value="ECO:0007669"/>
    <property type="project" value="TreeGrafter"/>
</dbReference>
<comment type="caution">
    <text evidence="2">The sequence shown here is derived from an EMBL/GenBank/DDBJ whole genome shotgun (WGS) entry which is preliminary data.</text>
</comment>
<evidence type="ECO:0000256" key="1">
    <source>
        <dbReference type="SAM" id="MobiDB-lite"/>
    </source>
</evidence>
<dbReference type="AlphaFoldDB" id="A0A0B2URY2"/>
<feature type="region of interest" description="Disordered" evidence="1">
    <location>
        <begin position="429"/>
        <end position="510"/>
    </location>
</feature>